<keyword evidence="3" id="KW-0862">Zinc</keyword>
<dbReference type="SUPFAM" id="SSF57850">
    <property type="entry name" value="RING/U-box"/>
    <property type="match status" value="1"/>
</dbReference>
<evidence type="ECO:0000256" key="4">
    <source>
        <dbReference type="PROSITE-ProRule" id="PRU00175"/>
    </source>
</evidence>
<organism evidence="7 8">
    <name type="scientific">Marasmiellus scandens</name>
    <dbReference type="NCBI Taxonomy" id="2682957"/>
    <lineage>
        <taxon>Eukaryota</taxon>
        <taxon>Fungi</taxon>
        <taxon>Dikarya</taxon>
        <taxon>Basidiomycota</taxon>
        <taxon>Agaricomycotina</taxon>
        <taxon>Agaricomycetes</taxon>
        <taxon>Agaricomycetidae</taxon>
        <taxon>Agaricales</taxon>
        <taxon>Marasmiineae</taxon>
        <taxon>Omphalotaceae</taxon>
        <taxon>Marasmiellus</taxon>
    </lineage>
</organism>
<comment type="caution">
    <text evidence="7">The sequence shown here is derived from an EMBL/GenBank/DDBJ whole genome shotgun (WGS) entry which is preliminary data.</text>
</comment>
<dbReference type="Pfam" id="PF00097">
    <property type="entry name" value="zf-C3HC4"/>
    <property type="match status" value="1"/>
</dbReference>
<gene>
    <name evidence="7" type="ORF">VKT23_002126</name>
</gene>
<keyword evidence="1" id="KW-0479">Metal-binding</keyword>
<dbReference type="Gene3D" id="3.30.40.10">
    <property type="entry name" value="Zinc/RING finger domain, C3HC4 (zinc finger)"/>
    <property type="match status" value="1"/>
</dbReference>
<feature type="region of interest" description="Disordered" evidence="5">
    <location>
        <begin position="133"/>
        <end position="201"/>
    </location>
</feature>
<feature type="region of interest" description="Disordered" evidence="5">
    <location>
        <begin position="81"/>
        <end position="105"/>
    </location>
</feature>
<dbReference type="InterPro" id="IPR013083">
    <property type="entry name" value="Znf_RING/FYVE/PHD"/>
</dbReference>
<feature type="compositionally biased region" description="Acidic residues" evidence="5">
    <location>
        <begin position="86"/>
        <end position="105"/>
    </location>
</feature>
<reference evidence="7 8" key="1">
    <citation type="submission" date="2024-01" db="EMBL/GenBank/DDBJ databases">
        <title>A draft genome for the cacao thread blight pathogen Marasmiellus scandens.</title>
        <authorList>
            <person name="Baruah I.K."/>
            <person name="Leung J."/>
            <person name="Bukari Y."/>
            <person name="Amoako-Attah I."/>
            <person name="Meinhardt L.W."/>
            <person name="Bailey B.A."/>
            <person name="Cohen S.P."/>
        </authorList>
    </citation>
    <scope>NUCLEOTIDE SEQUENCE [LARGE SCALE GENOMIC DNA]</scope>
    <source>
        <strain evidence="7 8">GH-19</strain>
    </source>
</reference>
<keyword evidence="2 4" id="KW-0863">Zinc-finger</keyword>
<sequence>MDQFLESLPVLSKAEIPNDSSCPICLVPFEEILNNTTLEDSVAGVTKLECAHLFCRYDLVEWIRGMHGNCPFCRQPFLDIRPPSDSDGESSDGGEYVPMDDDEEEEDSFMVDTDGFTEASDFDVEVDDIDIRSYQDWREPSSDDMADASSDWLTDGDSFSTIEEVNSDSDGMQPQNVETVTIHEDEPQDIVGNPEEQETKD</sequence>
<accession>A0ABR1K3R7</accession>
<dbReference type="EMBL" id="JBANRG010000002">
    <property type="protein sequence ID" value="KAK7470704.1"/>
    <property type="molecule type" value="Genomic_DNA"/>
</dbReference>
<dbReference type="InterPro" id="IPR001841">
    <property type="entry name" value="Znf_RING"/>
</dbReference>
<evidence type="ECO:0000256" key="5">
    <source>
        <dbReference type="SAM" id="MobiDB-lite"/>
    </source>
</evidence>
<proteinExistence type="predicted"/>
<evidence type="ECO:0000256" key="2">
    <source>
        <dbReference type="ARBA" id="ARBA00022771"/>
    </source>
</evidence>
<evidence type="ECO:0000256" key="1">
    <source>
        <dbReference type="ARBA" id="ARBA00022723"/>
    </source>
</evidence>
<protein>
    <recommendedName>
        <fullName evidence="6">RING-type domain-containing protein</fullName>
    </recommendedName>
</protein>
<feature type="compositionally biased region" description="Polar residues" evidence="5">
    <location>
        <begin position="157"/>
        <end position="179"/>
    </location>
</feature>
<evidence type="ECO:0000259" key="6">
    <source>
        <dbReference type="PROSITE" id="PS50089"/>
    </source>
</evidence>
<dbReference type="InterPro" id="IPR018957">
    <property type="entry name" value="Znf_C3HC4_RING-type"/>
</dbReference>
<dbReference type="PROSITE" id="PS50089">
    <property type="entry name" value="ZF_RING_2"/>
    <property type="match status" value="1"/>
</dbReference>
<dbReference type="Proteomes" id="UP001498398">
    <property type="component" value="Unassembled WGS sequence"/>
</dbReference>
<name>A0ABR1K3R7_9AGAR</name>
<evidence type="ECO:0000313" key="7">
    <source>
        <dbReference type="EMBL" id="KAK7470704.1"/>
    </source>
</evidence>
<evidence type="ECO:0000256" key="3">
    <source>
        <dbReference type="ARBA" id="ARBA00022833"/>
    </source>
</evidence>
<keyword evidence="8" id="KW-1185">Reference proteome</keyword>
<evidence type="ECO:0000313" key="8">
    <source>
        <dbReference type="Proteomes" id="UP001498398"/>
    </source>
</evidence>
<feature type="domain" description="RING-type" evidence="6">
    <location>
        <begin position="22"/>
        <end position="74"/>
    </location>
</feature>